<evidence type="ECO:0000256" key="2">
    <source>
        <dbReference type="ARBA" id="ARBA00022448"/>
    </source>
</evidence>
<sequence length="266" mass="30126">MKKSQSIVSNMEKKKSFHFLITISWLLLLLIIWQGIVVGFHVSDWILPKPTSIAQQLYDMKDILWPNIWQTLQEVLLGLCLSILFGAAVATIMDVVPIFHVLIRPLLVISQTVPIVAIAPLLIVWFGFGLLPKMLVVILICFFPITLNILEGFQTVDPDLLKLFKTMHAKKWQLYQKVKFPAVLPYFFPGLKIAVTYSVMGAIIGEWLGASEGLGVMLTRATKSFLTSQLFAIAAIIVGLTFILYTIVELLQRLVAPWIYRKEEKK</sequence>
<dbReference type="Proteomes" id="UP000030588">
    <property type="component" value="Unassembled WGS sequence"/>
</dbReference>
<dbReference type="InterPro" id="IPR035906">
    <property type="entry name" value="MetI-like_sf"/>
</dbReference>
<feature type="transmembrane region" description="Helical" evidence="7">
    <location>
        <begin position="20"/>
        <end position="42"/>
    </location>
</feature>
<dbReference type="PANTHER" id="PTHR30151">
    <property type="entry name" value="ALKANE SULFONATE ABC TRANSPORTER-RELATED, MEMBRANE SUBUNIT"/>
    <property type="match status" value="1"/>
</dbReference>
<keyword evidence="4 7" id="KW-0812">Transmembrane</keyword>
<feature type="transmembrane region" description="Helical" evidence="7">
    <location>
        <begin position="230"/>
        <end position="251"/>
    </location>
</feature>
<dbReference type="SUPFAM" id="SSF161098">
    <property type="entry name" value="MetI-like"/>
    <property type="match status" value="1"/>
</dbReference>
<keyword evidence="6 7" id="KW-0472">Membrane</keyword>
<name>A0A0A6VB82_9BACI</name>
<keyword evidence="3" id="KW-1003">Cell membrane</keyword>
<evidence type="ECO:0000313" key="9">
    <source>
        <dbReference type="EMBL" id="KHD85530.1"/>
    </source>
</evidence>
<evidence type="ECO:0000256" key="3">
    <source>
        <dbReference type="ARBA" id="ARBA00022475"/>
    </source>
</evidence>
<evidence type="ECO:0000256" key="1">
    <source>
        <dbReference type="ARBA" id="ARBA00004651"/>
    </source>
</evidence>
<reference evidence="9 10" key="1">
    <citation type="submission" date="2014-10" db="EMBL/GenBank/DDBJ databases">
        <title>Draft genome of phytase producing Bacillus ginsengihumi strain M2.11.</title>
        <authorList>
            <person name="Toymentseva A."/>
            <person name="Boulygina E.A."/>
            <person name="Kazakov S.V."/>
            <person name="Kayumov I."/>
            <person name="Suleimanova A.D."/>
            <person name="Mardanova A.M."/>
            <person name="Maria S.N."/>
            <person name="Sergey M.Y."/>
            <person name="Sharipova M.R."/>
        </authorList>
    </citation>
    <scope>NUCLEOTIDE SEQUENCE [LARGE SCALE GENOMIC DNA]</scope>
    <source>
        <strain evidence="9 10">M2.11</strain>
    </source>
</reference>
<dbReference type="InterPro" id="IPR000515">
    <property type="entry name" value="MetI-like"/>
</dbReference>
<evidence type="ECO:0000313" key="10">
    <source>
        <dbReference type="Proteomes" id="UP000030588"/>
    </source>
</evidence>
<comment type="similarity">
    <text evidence="7">Belongs to the binding-protein-dependent transport system permease family.</text>
</comment>
<feature type="transmembrane region" description="Helical" evidence="7">
    <location>
        <begin position="75"/>
        <end position="99"/>
    </location>
</feature>
<comment type="caution">
    <text evidence="9">The sequence shown here is derived from an EMBL/GenBank/DDBJ whole genome shotgun (WGS) entry which is preliminary data.</text>
</comment>
<dbReference type="Gene3D" id="1.10.3720.10">
    <property type="entry name" value="MetI-like"/>
    <property type="match status" value="1"/>
</dbReference>
<dbReference type="PANTHER" id="PTHR30151:SF20">
    <property type="entry name" value="ABC TRANSPORTER PERMEASE PROTEIN HI_0355-RELATED"/>
    <property type="match status" value="1"/>
</dbReference>
<dbReference type="CDD" id="cd06261">
    <property type="entry name" value="TM_PBP2"/>
    <property type="match status" value="1"/>
</dbReference>
<dbReference type="AlphaFoldDB" id="A0A0A6VB82"/>
<dbReference type="Pfam" id="PF00528">
    <property type="entry name" value="BPD_transp_1"/>
    <property type="match status" value="1"/>
</dbReference>
<comment type="subcellular location">
    <subcellularLocation>
        <location evidence="1 7">Cell membrane</location>
        <topology evidence="1 7">Multi-pass membrane protein</topology>
    </subcellularLocation>
</comment>
<evidence type="ECO:0000256" key="6">
    <source>
        <dbReference type="ARBA" id="ARBA00023136"/>
    </source>
</evidence>
<proteinExistence type="inferred from homology"/>
<dbReference type="STRING" id="363870.NG54_08660"/>
<evidence type="ECO:0000256" key="5">
    <source>
        <dbReference type="ARBA" id="ARBA00022989"/>
    </source>
</evidence>
<keyword evidence="5 7" id="KW-1133">Transmembrane helix</keyword>
<dbReference type="EMBL" id="JRUN01000021">
    <property type="protein sequence ID" value="KHD85530.1"/>
    <property type="molecule type" value="Genomic_DNA"/>
</dbReference>
<protein>
    <submittedName>
        <fullName evidence="9">ABC transporter permease</fullName>
    </submittedName>
</protein>
<dbReference type="GO" id="GO:0005886">
    <property type="term" value="C:plasma membrane"/>
    <property type="evidence" value="ECO:0007669"/>
    <property type="project" value="UniProtKB-SubCell"/>
</dbReference>
<dbReference type="RefSeq" id="WP_035354455.1">
    <property type="nucleotide sequence ID" value="NZ_JRUN01000021.1"/>
</dbReference>
<feature type="domain" description="ABC transmembrane type-1" evidence="8">
    <location>
        <begin position="68"/>
        <end position="248"/>
    </location>
</feature>
<feature type="transmembrane region" description="Helical" evidence="7">
    <location>
        <begin position="106"/>
        <end position="128"/>
    </location>
</feature>
<keyword evidence="2 7" id="KW-0813">Transport</keyword>
<dbReference type="OrthoDB" id="9804353at2"/>
<feature type="transmembrane region" description="Helical" evidence="7">
    <location>
        <begin position="134"/>
        <end position="153"/>
    </location>
</feature>
<feature type="transmembrane region" description="Helical" evidence="7">
    <location>
        <begin position="186"/>
        <end position="210"/>
    </location>
</feature>
<gene>
    <name evidence="9" type="ORF">NG54_08660</name>
</gene>
<evidence type="ECO:0000256" key="7">
    <source>
        <dbReference type="RuleBase" id="RU363032"/>
    </source>
</evidence>
<dbReference type="PROSITE" id="PS50928">
    <property type="entry name" value="ABC_TM1"/>
    <property type="match status" value="1"/>
</dbReference>
<evidence type="ECO:0000256" key="4">
    <source>
        <dbReference type="ARBA" id="ARBA00022692"/>
    </source>
</evidence>
<organism evidence="9 10">
    <name type="scientific">Heyndrickxia ginsengihumi</name>
    <dbReference type="NCBI Taxonomy" id="363870"/>
    <lineage>
        <taxon>Bacteria</taxon>
        <taxon>Bacillati</taxon>
        <taxon>Bacillota</taxon>
        <taxon>Bacilli</taxon>
        <taxon>Bacillales</taxon>
        <taxon>Bacillaceae</taxon>
        <taxon>Heyndrickxia</taxon>
    </lineage>
</organism>
<accession>A0A0A6VB82</accession>
<dbReference type="GO" id="GO:0055085">
    <property type="term" value="P:transmembrane transport"/>
    <property type="evidence" value="ECO:0007669"/>
    <property type="project" value="InterPro"/>
</dbReference>
<evidence type="ECO:0000259" key="8">
    <source>
        <dbReference type="PROSITE" id="PS50928"/>
    </source>
</evidence>